<organism evidence="2 3">
    <name type="scientific">Bosea caraganae</name>
    <dbReference type="NCBI Taxonomy" id="2763117"/>
    <lineage>
        <taxon>Bacteria</taxon>
        <taxon>Pseudomonadati</taxon>
        <taxon>Pseudomonadota</taxon>
        <taxon>Alphaproteobacteria</taxon>
        <taxon>Hyphomicrobiales</taxon>
        <taxon>Boseaceae</taxon>
        <taxon>Bosea</taxon>
    </lineage>
</organism>
<evidence type="ECO:0000313" key="3">
    <source>
        <dbReference type="Proteomes" id="UP000255207"/>
    </source>
</evidence>
<dbReference type="SUPFAM" id="SSF88723">
    <property type="entry name" value="PIN domain-like"/>
    <property type="match status" value="1"/>
</dbReference>
<feature type="domain" description="PIN" evidence="1">
    <location>
        <begin position="4"/>
        <end position="119"/>
    </location>
</feature>
<dbReference type="EMBL" id="QQTP01000009">
    <property type="protein sequence ID" value="RDJ22960.1"/>
    <property type="molecule type" value="Genomic_DNA"/>
</dbReference>
<comment type="caution">
    <text evidence="2">The sequence shown here is derived from an EMBL/GenBank/DDBJ whole genome shotgun (WGS) entry which is preliminary data.</text>
</comment>
<evidence type="ECO:0000259" key="1">
    <source>
        <dbReference type="Pfam" id="PF01850"/>
    </source>
</evidence>
<protein>
    <submittedName>
        <fullName evidence="2">PIN domain-containing protein</fullName>
    </submittedName>
</protein>
<dbReference type="Pfam" id="PF01850">
    <property type="entry name" value="PIN"/>
    <property type="match status" value="1"/>
</dbReference>
<dbReference type="Gene3D" id="3.40.50.1010">
    <property type="entry name" value="5'-nuclease"/>
    <property type="match status" value="1"/>
</dbReference>
<keyword evidence="3" id="KW-1185">Reference proteome</keyword>
<dbReference type="CDD" id="cd18683">
    <property type="entry name" value="PIN_VapC-like"/>
    <property type="match status" value="1"/>
</dbReference>
<accession>A0A370L3P1</accession>
<dbReference type="InterPro" id="IPR029060">
    <property type="entry name" value="PIN-like_dom_sf"/>
</dbReference>
<sequence length="132" mass="14710">MRGIDTNILLRTVDLSDAGQTAVVERLLDEAVGEPLFVNHIVLSEFAWTLARRYRLKRDEIAMRLRHVIEAPDFVVERADLVERALDFFENGKAQFPDCLIGATNLASGCSTTLTFDGDAVGMTDLFSPLRP</sequence>
<name>A0A370L3P1_9HYPH</name>
<dbReference type="RefSeq" id="WP_114830571.1">
    <property type="nucleotide sequence ID" value="NZ_QQTO01000012.1"/>
</dbReference>
<gene>
    <name evidence="2" type="ORF">DWE98_17490</name>
</gene>
<dbReference type="InterPro" id="IPR002716">
    <property type="entry name" value="PIN_dom"/>
</dbReference>
<reference evidence="3" key="1">
    <citation type="submission" date="2018-07" db="EMBL/GenBank/DDBJ databases">
        <authorList>
            <person name="Safronova V.I."/>
            <person name="Chirak E.R."/>
            <person name="Sazanova A.L."/>
        </authorList>
    </citation>
    <scope>NUCLEOTIDE SEQUENCE [LARGE SCALE GENOMIC DNA]</scope>
    <source>
        <strain evidence="3">RCAM04685</strain>
    </source>
</reference>
<evidence type="ECO:0000313" key="2">
    <source>
        <dbReference type="EMBL" id="RDJ22960.1"/>
    </source>
</evidence>
<dbReference type="OrthoDB" id="3175275at2"/>
<dbReference type="Proteomes" id="UP000255207">
    <property type="component" value="Unassembled WGS sequence"/>
</dbReference>
<proteinExistence type="predicted"/>
<dbReference type="AlphaFoldDB" id="A0A370L3P1"/>